<dbReference type="Proteomes" id="UP000094313">
    <property type="component" value="Chromosome"/>
</dbReference>
<evidence type="ECO:0000313" key="1">
    <source>
        <dbReference type="EMBL" id="AOM78720.1"/>
    </source>
</evidence>
<evidence type="ECO:0000313" key="2">
    <source>
        <dbReference type="Proteomes" id="UP000094313"/>
    </source>
</evidence>
<dbReference type="AlphaFoldDB" id="A0A1D7QJB0"/>
<accession>A0A1D7QJB0</accession>
<dbReference type="EMBL" id="CP017141">
    <property type="protein sequence ID" value="AOM78720.1"/>
    <property type="molecule type" value="Genomic_DNA"/>
</dbReference>
<name>A0A1D7QJB0_9SPHI</name>
<reference evidence="1 2" key="1">
    <citation type="submission" date="2016-08" db="EMBL/GenBank/DDBJ databases">
        <authorList>
            <person name="Seilhamer J.J."/>
        </authorList>
    </citation>
    <scope>NUCLEOTIDE SEQUENCE [LARGE SCALE GENOMIC DNA]</scope>
    <source>
        <strain evidence="1 2">DX4</strain>
    </source>
</reference>
<organism evidence="1 2">
    <name type="scientific">Pedobacter steynii</name>
    <dbReference type="NCBI Taxonomy" id="430522"/>
    <lineage>
        <taxon>Bacteria</taxon>
        <taxon>Pseudomonadati</taxon>
        <taxon>Bacteroidota</taxon>
        <taxon>Sphingobacteriia</taxon>
        <taxon>Sphingobacteriales</taxon>
        <taxon>Sphingobacteriaceae</taxon>
        <taxon>Pedobacter</taxon>
    </lineage>
</organism>
<dbReference type="OrthoDB" id="772257at2"/>
<gene>
    <name evidence="1" type="ORF">BFS30_16985</name>
</gene>
<protein>
    <submittedName>
        <fullName evidence="1">Uncharacterized protein</fullName>
    </submittedName>
</protein>
<proteinExistence type="predicted"/>
<sequence>MRISRNDPFDLDLFIRGLGVLLTQMHSDLYEYTYFLTFKRSMKSYAKDFNDPWEQSIEHLDFFEKIEDPFVQNCLEAQVKLIHCKEELTLRFGIDEVEDLEDPSIAIQALRFRPYMLVFKRSKSYKKLKLYYERSLSEFIESLYFYACAITAESYKIPLVLKKRFSLPDEESFRLLNQDDHTVELLSSLIIGLKKDLNDLRLLMKK</sequence>
<keyword evidence="2" id="KW-1185">Reference proteome</keyword>
<dbReference type="KEGG" id="psty:BFS30_16985"/>
<dbReference type="RefSeq" id="WP_069380384.1">
    <property type="nucleotide sequence ID" value="NZ_CP017141.1"/>
</dbReference>